<name>A0A4Q7Y7M5_9ACTN</name>
<dbReference type="Proteomes" id="UP000292507">
    <property type="component" value="Unassembled WGS sequence"/>
</dbReference>
<proteinExistence type="predicted"/>
<evidence type="ECO:0000313" key="2">
    <source>
        <dbReference type="EMBL" id="RZU32708.1"/>
    </source>
</evidence>
<gene>
    <name evidence="2" type="ORF">BKA19_2410</name>
</gene>
<reference evidence="2 3" key="1">
    <citation type="submission" date="2019-02" db="EMBL/GenBank/DDBJ databases">
        <title>Sequencing the genomes of 1000 actinobacteria strains.</title>
        <authorList>
            <person name="Klenk H.-P."/>
        </authorList>
    </citation>
    <scope>NUCLEOTIDE SEQUENCE [LARGE SCALE GENOMIC DNA]</scope>
    <source>
        <strain evidence="2 3">DSM 44509</strain>
    </source>
</reference>
<accession>A0A4Q7Y7M5</accession>
<evidence type="ECO:0000256" key="1">
    <source>
        <dbReference type="SAM" id="MobiDB-lite"/>
    </source>
</evidence>
<sequence length="79" mass="9143">MPLSHDENQRARLETNARSFRPDPTLERACELWDTDRAAFNRLPRSVISQHDIYRDVRQAWRDARAAGVYTPYTGPDAA</sequence>
<dbReference type="EMBL" id="SHKV01000001">
    <property type="protein sequence ID" value="RZU32708.1"/>
    <property type="molecule type" value="Genomic_DNA"/>
</dbReference>
<protein>
    <submittedName>
        <fullName evidence="2">Uncharacterized protein</fullName>
    </submittedName>
</protein>
<comment type="caution">
    <text evidence="2">The sequence shown here is derived from an EMBL/GenBank/DDBJ whole genome shotgun (WGS) entry which is preliminary data.</text>
</comment>
<feature type="region of interest" description="Disordered" evidence="1">
    <location>
        <begin position="1"/>
        <end position="20"/>
    </location>
</feature>
<evidence type="ECO:0000313" key="3">
    <source>
        <dbReference type="Proteomes" id="UP000292507"/>
    </source>
</evidence>
<dbReference type="OrthoDB" id="9964684at2"/>
<dbReference type="RefSeq" id="WP_104529552.1">
    <property type="nucleotide sequence ID" value="NZ_POQT01000029.1"/>
</dbReference>
<organism evidence="2 3">
    <name type="scientific">Blastococcus saxobsidens</name>
    <dbReference type="NCBI Taxonomy" id="138336"/>
    <lineage>
        <taxon>Bacteria</taxon>
        <taxon>Bacillati</taxon>
        <taxon>Actinomycetota</taxon>
        <taxon>Actinomycetes</taxon>
        <taxon>Geodermatophilales</taxon>
        <taxon>Geodermatophilaceae</taxon>
        <taxon>Blastococcus</taxon>
    </lineage>
</organism>
<keyword evidence="3" id="KW-1185">Reference proteome</keyword>
<dbReference type="AlphaFoldDB" id="A0A4Q7Y7M5"/>